<evidence type="ECO:0000313" key="1">
    <source>
        <dbReference type="EMBL" id="EAA17078.1"/>
    </source>
</evidence>
<gene>
    <name evidence="1" type="ORF">PY05098</name>
</gene>
<evidence type="ECO:0000313" key="2">
    <source>
        <dbReference type="Proteomes" id="UP000008553"/>
    </source>
</evidence>
<dbReference type="PaxDb" id="73239-Q7REG7"/>
<proteinExistence type="predicted"/>
<protein>
    <submittedName>
        <fullName evidence="1">Uncharacterized protein</fullName>
    </submittedName>
</protein>
<sequence>YNELVNQLWDPDSNLLLNKFSVKSIQNINNYPN</sequence>
<dbReference type="EMBL" id="AABL01001599">
    <property type="protein sequence ID" value="EAA17078.1"/>
    <property type="molecule type" value="Genomic_DNA"/>
</dbReference>
<dbReference type="InParanoid" id="Q7REG7"/>
<feature type="non-terminal residue" evidence="1">
    <location>
        <position position="1"/>
    </location>
</feature>
<reference evidence="1 2" key="1">
    <citation type="journal article" date="2002" name="Nature">
        <title>Genome sequence and comparative analysis of the model rodent malaria parasite Plasmodium yoelii yoelii.</title>
        <authorList>
            <person name="Carlton J.M."/>
            <person name="Angiuoli S.V."/>
            <person name="Suh B.B."/>
            <person name="Kooij T.W."/>
            <person name="Pertea M."/>
            <person name="Silva J.C."/>
            <person name="Ermolaeva M.D."/>
            <person name="Allen J.E."/>
            <person name="Selengut J.D."/>
            <person name="Koo H.L."/>
            <person name="Peterson J.D."/>
            <person name="Pop M."/>
            <person name="Kosack D.S."/>
            <person name="Shumway M.F."/>
            <person name="Bidwell S.L."/>
            <person name="Shallom S.J."/>
            <person name="van Aken S.E."/>
            <person name="Riedmuller S.B."/>
            <person name="Feldblyum T.V."/>
            <person name="Cho J.K."/>
            <person name="Quackenbush J."/>
            <person name="Sedegah M."/>
            <person name="Shoaibi A."/>
            <person name="Cummings L.M."/>
            <person name="Florens L."/>
            <person name="Yates J.R."/>
            <person name="Raine J.D."/>
            <person name="Sinden R.E."/>
            <person name="Harris M.A."/>
            <person name="Cunningham D.A."/>
            <person name="Preiser P.R."/>
            <person name="Bergman L.W."/>
            <person name="Vaidya A.B."/>
            <person name="van Lin L.H."/>
            <person name="Janse C.J."/>
            <person name="Waters A.P."/>
            <person name="Smith H.O."/>
            <person name="White O.R."/>
            <person name="Salzberg S.L."/>
            <person name="Venter J.C."/>
            <person name="Fraser C.M."/>
            <person name="Hoffman S.L."/>
            <person name="Gardner M.J."/>
            <person name="Carucci D.J."/>
        </authorList>
    </citation>
    <scope>NUCLEOTIDE SEQUENCE [LARGE SCALE GENOMIC DNA]</scope>
    <source>
        <strain evidence="1 2">17XNL</strain>
    </source>
</reference>
<dbReference type="Proteomes" id="UP000008553">
    <property type="component" value="Unassembled WGS sequence"/>
</dbReference>
<accession>Q7REG7</accession>
<organism evidence="1 2">
    <name type="scientific">Plasmodium yoelii yoelii</name>
    <dbReference type="NCBI Taxonomy" id="73239"/>
    <lineage>
        <taxon>Eukaryota</taxon>
        <taxon>Sar</taxon>
        <taxon>Alveolata</taxon>
        <taxon>Apicomplexa</taxon>
        <taxon>Aconoidasida</taxon>
        <taxon>Haemosporida</taxon>
        <taxon>Plasmodiidae</taxon>
        <taxon>Plasmodium</taxon>
        <taxon>Plasmodium (Vinckeia)</taxon>
    </lineage>
</organism>
<name>Q7REG7_PLAYO</name>
<dbReference type="AlphaFoldDB" id="Q7REG7"/>
<comment type="caution">
    <text evidence="1">The sequence shown here is derived from an EMBL/GenBank/DDBJ whole genome shotgun (WGS) entry which is preliminary data.</text>
</comment>
<keyword evidence="2" id="KW-1185">Reference proteome</keyword>